<gene>
    <name evidence="2" type="ORF">METZ01_LOCUS24837</name>
</gene>
<evidence type="ECO:0000313" key="2">
    <source>
        <dbReference type="EMBL" id="SUZ71983.1"/>
    </source>
</evidence>
<dbReference type="PANTHER" id="PTHR43666:SF1">
    <property type="entry name" value="CONSERVED PROTEIN"/>
    <property type="match status" value="1"/>
</dbReference>
<dbReference type="GO" id="GO:0006508">
    <property type="term" value="P:proteolysis"/>
    <property type="evidence" value="ECO:0007669"/>
    <property type="project" value="InterPro"/>
</dbReference>
<proteinExistence type="predicted"/>
<dbReference type="EMBL" id="UINC01001138">
    <property type="protein sequence ID" value="SUZ71983.1"/>
    <property type="molecule type" value="Genomic_DNA"/>
</dbReference>
<dbReference type="InterPro" id="IPR045569">
    <property type="entry name" value="Metalloprtase-TldD/E_C"/>
</dbReference>
<dbReference type="Pfam" id="PF19289">
    <property type="entry name" value="PmbA_TldD_3rd"/>
    <property type="match status" value="1"/>
</dbReference>
<accession>A0A381Q2Z7</accession>
<evidence type="ECO:0000259" key="1">
    <source>
        <dbReference type="Pfam" id="PF19289"/>
    </source>
</evidence>
<sequence>MTTISADLDSSVRKIIQEIDVLRSSLNATPPSDNIVFPDKFGSVEVNALGNLPERDNILDSLMGIIDKNTLTGVWSSGKIFRGCCASNGTKHWFEKDSFLFDFSLIDRNENMVKILYPHSNWNESEFRKIFRDASSQLSLMDKSRMELKPGKYRTWFEPCAVADFIDMFSWNGVSESSIRKGSSCFIKMRNEKKKLSPLFSLDESFTDLTTSSFNTRGEVSSTVSIIKNGVFENALINSKTANEYNLESNYAEDENSWGMGEYFRSPSMHGGSLHDDDKLKALDTGLFMSNIHYLNWSDNLGGRITGLTRYVCYWVENGEMIAPIKTMRFDDSFYNFLGDNLEAVGEKVLARPVIDTYDGRNPGETNCPGILVNDFELTL</sequence>
<organism evidence="2">
    <name type="scientific">marine metagenome</name>
    <dbReference type="NCBI Taxonomy" id="408172"/>
    <lineage>
        <taxon>unclassified sequences</taxon>
        <taxon>metagenomes</taxon>
        <taxon>ecological metagenomes</taxon>
    </lineage>
</organism>
<feature type="domain" description="Metalloprotease TldD/E C-terminal" evidence="1">
    <location>
        <begin position="150"/>
        <end position="378"/>
    </location>
</feature>
<dbReference type="GO" id="GO:0008237">
    <property type="term" value="F:metallopeptidase activity"/>
    <property type="evidence" value="ECO:0007669"/>
    <property type="project" value="InterPro"/>
</dbReference>
<dbReference type="InterPro" id="IPR036059">
    <property type="entry name" value="TldD/PmbA_sf"/>
</dbReference>
<reference evidence="2" key="1">
    <citation type="submission" date="2018-05" db="EMBL/GenBank/DDBJ databases">
        <authorList>
            <person name="Lanie J.A."/>
            <person name="Ng W.-L."/>
            <person name="Kazmierczak K.M."/>
            <person name="Andrzejewski T.M."/>
            <person name="Davidsen T.M."/>
            <person name="Wayne K.J."/>
            <person name="Tettelin H."/>
            <person name="Glass J.I."/>
            <person name="Rusch D."/>
            <person name="Podicherti R."/>
            <person name="Tsui H.-C.T."/>
            <person name="Winkler M.E."/>
        </authorList>
    </citation>
    <scope>NUCLEOTIDE SEQUENCE</scope>
</reference>
<dbReference type="SUPFAM" id="SSF111283">
    <property type="entry name" value="Putative modulator of DNA gyrase, PmbA/TldD"/>
    <property type="match status" value="1"/>
</dbReference>
<dbReference type="AlphaFoldDB" id="A0A381Q2Z7"/>
<dbReference type="PANTHER" id="PTHR43666">
    <property type="entry name" value="TLDD PROTEIN"/>
    <property type="match status" value="1"/>
</dbReference>
<protein>
    <recommendedName>
        <fullName evidence="1">Metalloprotease TldD/E C-terminal domain-containing protein</fullName>
    </recommendedName>
</protein>
<name>A0A381Q2Z7_9ZZZZ</name>